<dbReference type="Proteomes" id="UP000030321">
    <property type="component" value="Unassembled WGS sequence"/>
</dbReference>
<evidence type="ECO:0000313" key="2">
    <source>
        <dbReference type="EMBL" id="GAL94882.1"/>
    </source>
</evidence>
<organism evidence="2 3">
    <name type="scientific">Microcystis aeruginosa NIES-44</name>
    <dbReference type="NCBI Taxonomy" id="449439"/>
    <lineage>
        <taxon>Bacteria</taxon>
        <taxon>Bacillati</taxon>
        <taxon>Cyanobacteriota</taxon>
        <taxon>Cyanophyceae</taxon>
        <taxon>Oscillatoriophycideae</taxon>
        <taxon>Chroococcales</taxon>
        <taxon>Microcystaceae</taxon>
        <taxon>Microcystis</taxon>
    </lineage>
</organism>
<accession>A0A0A1VYK9</accession>
<keyword evidence="1" id="KW-0472">Membrane</keyword>
<proteinExistence type="predicted"/>
<dbReference type="AlphaFoldDB" id="A0A0A1VYK9"/>
<protein>
    <recommendedName>
        <fullName evidence="4">DZANK-type domain-containing protein</fullName>
    </recommendedName>
</protein>
<evidence type="ECO:0000313" key="3">
    <source>
        <dbReference type="Proteomes" id="UP000030321"/>
    </source>
</evidence>
<sequence>MIISNDNPQRENLAIMITCPRCQHKVDSQALRCPYCSNIFKAYGHPGMTLHQAVTGEFLCETCLYHSDDSCNFPQRPYATSCTLYKNSQIIAEKIPPLPLSRVFKNWCLRNKGLLLLLTLILGSIALAFINSRR</sequence>
<evidence type="ECO:0008006" key="4">
    <source>
        <dbReference type="Google" id="ProtNLM"/>
    </source>
</evidence>
<reference evidence="3" key="1">
    <citation type="journal article" date="2015" name="Genome">
        <title>Whole Genome Sequence of the Non-Microcystin-Producing Microcystis aeruginosa Strain NIES-44.</title>
        <authorList>
            <person name="Okano K."/>
            <person name="Miyata N."/>
            <person name="Ozaki Y."/>
        </authorList>
    </citation>
    <scope>NUCLEOTIDE SEQUENCE [LARGE SCALE GENOMIC DNA]</scope>
    <source>
        <strain evidence="3">NIES-44</strain>
    </source>
</reference>
<dbReference type="EMBL" id="BBPA01000065">
    <property type="protein sequence ID" value="GAL94882.1"/>
    <property type="molecule type" value="Genomic_DNA"/>
</dbReference>
<feature type="transmembrane region" description="Helical" evidence="1">
    <location>
        <begin position="114"/>
        <end position="132"/>
    </location>
</feature>
<evidence type="ECO:0000256" key="1">
    <source>
        <dbReference type="SAM" id="Phobius"/>
    </source>
</evidence>
<comment type="caution">
    <text evidence="2">The sequence shown here is derived from an EMBL/GenBank/DDBJ whole genome shotgun (WGS) entry which is preliminary data.</text>
</comment>
<gene>
    <name evidence="2" type="ORF">N44_03737</name>
</gene>
<keyword evidence="1" id="KW-1133">Transmembrane helix</keyword>
<name>A0A0A1VYK9_MICAE</name>
<keyword evidence="1" id="KW-0812">Transmembrane</keyword>